<name>A0ABP8KJL1_9MICO</name>
<evidence type="ECO:0008006" key="3">
    <source>
        <dbReference type="Google" id="ProtNLM"/>
    </source>
</evidence>
<reference evidence="2" key="1">
    <citation type="journal article" date="2019" name="Int. J. Syst. Evol. Microbiol.">
        <title>The Global Catalogue of Microorganisms (GCM) 10K type strain sequencing project: providing services to taxonomists for standard genome sequencing and annotation.</title>
        <authorList>
            <consortium name="The Broad Institute Genomics Platform"/>
            <consortium name="The Broad Institute Genome Sequencing Center for Infectious Disease"/>
            <person name="Wu L."/>
            <person name="Ma J."/>
        </authorList>
    </citation>
    <scope>NUCLEOTIDE SEQUENCE [LARGE SCALE GENOMIC DNA]</scope>
    <source>
        <strain evidence="2">JCM 17809</strain>
    </source>
</reference>
<accession>A0ABP8KJL1</accession>
<comment type="caution">
    <text evidence="1">The sequence shown here is derived from an EMBL/GenBank/DDBJ whole genome shotgun (WGS) entry which is preliminary data.</text>
</comment>
<keyword evidence="2" id="KW-1185">Reference proteome</keyword>
<dbReference type="RefSeq" id="WP_345206184.1">
    <property type="nucleotide sequence ID" value="NZ_BAABGM010000015.1"/>
</dbReference>
<dbReference type="SUPFAM" id="SSF141571">
    <property type="entry name" value="Pentapeptide repeat-like"/>
    <property type="match status" value="1"/>
</dbReference>
<dbReference type="Proteomes" id="UP001500945">
    <property type="component" value="Unassembled WGS sequence"/>
</dbReference>
<gene>
    <name evidence="1" type="ORF">GCM10023168_23940</name>
</gene>
<proteinExistence type="predicted"/>
<organism evidence="1 2">
    <name type="scientific">Fodinibacter luteus</name>
    <dbReference type="NCBI Taxonomy" id="552064"/>
    <lineage>
        <taxon>Bacteria</taxon>
        <taxon>Bacillati</taxon>
        <taxon>Actinomycetota</taxon>
        <taxon>Actinomycetes</taxon>
        <taxon>Micrococcales</taxon>
        <taxon>Intrasporangiaceae</taxon>
        <taxon>Fodinibacter (ex Wang et al. 2009)</taxon>
    </lineage>
</organism>
<dbReference type="EMBL" id="BAABGM010000015">
    <property type="protein sequence ID" value="GAA4407658.1"/>
    <property type="molecule type" value="Genomic_DNA"/>
</dbReference>
<evidence type="ECO:0000313" key="2">
    <source>
        <dbReference type="Proteomes" id="UP001500945"/>
    </source>
</evidence>
<sequence length="260" mass="29445">MTTIPGPDLPPGTVVEHRPADGTTWEFRDRRIEGVTFRGLRDAAEWMAFRRVVFVGCTFDGCDLQWAWGSHHERQEDAAHLLGCRVVGCDLRDTSLAFGRIEGCTFERCQWREPLDAVDLVDNVFVGVVESLTIWGRHVPLAAVIRPRSRPNEIRGNDFRGADLRGLGLHAEVQVRDQLWPGGPHCAVVDRIPERVAAILERTTGADDPLERELHESARWWGLTNDDNAVQSVAWLRWDDPLMPDFTNRFHRALAETRPG</sequence>
<dbReference type="Gene3D" id="2.160.20.80">
    <property type="entry name" value="E3 ubiquitin-protein ligase SopA"/>
    <property type="match status" value="1"/>
</dbReference>
<protein>
    <recommendedName>
        <fullName evidence="3">Pentapeptide repeat-containing protein</fullName>
    </recommendedName>
</protein>
<evidence type="ECO:0000313" key="1">
    <source>
        <dbReference type="EMBL" id="GAA4407658.1"/>
    </source>
</evidence>